<dbReference type="Pfam" id="PF11838">
    <property type="entry name" value="ERAP1_C"/>
    <property type="match status" value="1"/>
</dbReference>
<evidence type="ECO:0000256" key="11">
    <source>
        <dbReference type="ARBA" id="ARBA00022723"/>
    </source>
</evidence>
<dbReference type="Pfam" id="PF01433">
    <property type="entry name" value="Peptidase_M1"/>
    <property type="match status" value="1"/>
</dbReference>
<dbReference type="FunFam" id="2.60.40.1730:FF:000012">
    <property type="entry name" value="Aminopeptidase N"/>
    <property type="match status" value="1"/>
</dbReference>
<name>A0A834IRL1_RHYFE</name>
<dbReference type="InterPro" id="IPR024571">
    <property type="entry name" value="ERAP1-like_C_dom"/>
</dbReference>
<evidence type="ECO:0000313" key="30">
    <source>
        <dbReference type="EMBL" id="KAF7285827.1"/>
    </source>
</evidence>
<dbReference type="OrthoDB" id="510539at2759"/>
<evidence type="ECO:0000256" key="24">
    <source>
        <dbReference type="PIRSR" id="PIRSR634016-4"/>
    </source>
</evidence>
<dbReference type="GO" id="GO:0043171">
    <property type="term" value="P:peptide catabolic process"/>
    <property type="evidence" value="ECO:0007669"/>
    <property type="project" value="TreeGrafter"/>
</dbReference>
<dbReference type="FunFam" id="1.25.50.20:FF:000001">
    <property type="entry name" value="Aminopeptidase"/>
    <property type="match status" value="1"/>
</dbReference>
<dbReference type="InterPro" id="IPR027268">
    <property type="entry name" value="Peptidase_M4/M1_CTD_sf"/>
</dbReference>
<evidence type="ECO:0000256" key="21">
    <source>
        <dbReference type="ARBA" id="ARBA00023288"/>
    </source>
</evidence>
<keyword evidence="19" id="KW-1015">Disulfide bond</keyword>
<comment type="similarity">
    <text evidence="4">Belongs to the peptidase M1 family.</text>
</comment>
<dbReference type="FunFam" id="1.10.390.10:FF:000016">
    <property type="entry name" value="Glutamyl aminopeptidase"/>
    <property type="match status" value="1"/>
</dbReference>
<dbReference type="AlphaFoldDB" id="A0A834IRL1"/>
<dbReference type="InterPro" id="IPR045357">
    <property type="entry name" value="Aminopeptidase_N-like_N"/>
</dbReference>
<evidence type="ECO:0000259" key="28">
    <source>
        <dbReference type="Pfam" id="PF11838"/>
    </source>
</evidence>
<dbReference type="GO" id="GO:0016285">
    <property type="term" value="F:alanyl aminopeptidase activity"/>
    <property type="evidence" value="ECO:0007669"/>
    <property type="project" value="UniProtKB-EC"/>
</dbReference>
<evidence type="ECO:0000256" key="13">
    <source>
        <dbReference type="ARBA" id="ARBA00022801"/>
    </source>
</evidence>
<dbReference type="GO" id="GO:0005737">
    <property type="term" value="C:cytoplasm"/>
    <property type="evidence" value="ECO:0007669"/>
    <property type="project" value="TreeGrafter"/>
</dbReference>
<evidence type="ECO:0000256" key="3">
    <source>
        <dbReference type="ARBA" id="ARBA00004609"/>
    </source>
</evidence>
<evidence type="ECO:0000256" key="26">
    <source>
        <dbReference type="SAM" id="Phobius"/>
    </source>
</evidence>
<evidence type="ECO:0000256" key="17">
    <source>
        <dbReference type="ARBA" id="ARBA00023049"/>
    </source>
</evidence>
<keyword evidence="10 26" id="KW-0812">Transmembrane</keyword>
<evidence type="ECO:0000259" key="27">
    <source>
        <dbReference type="Pfam" id="PF01433"/>
    </source>
</evidence>
<dbReference type="InterPro" id="IPR014782">
    <property type="entry name" value="Peptidase_M1_dom"/>
</dbReference>
<evidence type="ECO:0000313" key="31">
    <source>
        <dbReference type="Proteomes" id="UP000625711"/>
    </source>
</evidence>
<dbReference type="GO" id="GO:0008270">
    <property type="term" value="F:zinc ion binding"/>
    <property type="evidence" value="ECO:0007669"/>
    <property type="project" value="InterPro"/>
</dbReference>
<evidence type="ECO:0000259" key="29">
    <source>
        <dbReference type="Pfam" id="PF17900"/>
    </source>
</evidence>
<dbReference type="GO" id="GO:0042277">
    <property type="term" value="F:peptide binding"/>
    <property type="evidence" value="ECO:0007669"/>
    <property type="project" value="TreeGrafter"/>
</dbReference>
<feature type="transmembrane region" description="Helical" evidence="26">
    <location>
        <begin position="31"/>
        <end position="53"/>
    </location>
</feature>
<comment type="catalytic activity">
    <reaction evidence="1">
        <text>Release of an N-terminal amino acid, Xaa-|-Yaa- from a peptide, amide or arylamide. Xaa is preferably Ala, but may be most amino acids including Pro (slow action). When a terminal hydrophobic residue is followed by a prolyl residue, the two may be released as an intact Xaa-Pro dipeptide.</text>
        <dbReference type="EC" id="3.4.11.2"/>
    </reaction>
</comment>
<dbReference type="SUPFAM" id="SSF63737">
    <property type="entry name" value="Leukotriene A4 hydrolase N-terminal domain"/>
    <property type="match status" value="1"/>
</dbReference>
<evidence type="ECO:0000256" key="5">
    <source>
        <dbReference type="ARBA" id="ARBA00012564"/>
    </source>
</evidence>
<dbReference type="SUPFAM" id="SSF55486">
    <property type="entry name" value="Metalloproteases ('zincins'), catalytic domain"/>
    <property type="match status" value="1"/>
</dbReference>
<keyword evidence="8" id="KW-0336">GPI-anchor</keyword>
<keyword evidence="20" id="KW-0325">Glycoprotein</keyword>
<evidence type="ECO:0000256" key="14">
    <source>
        <dbReference type="ARBA" id="ARBA00022833"/>
    </source>
</evidence>
<evidence type="ECO:0000256" key="12">
    <source>
        <dbReference type="ARBA" id="ARBA00022729"/>
    </source>
</evidence>
<dbReference type="GO" id="GO:0070006">
    <property type="term" value="F:metalloaminopeptidase activity"/>
    <property type="evidence" value="ECO:0007669"/>
    <property type="project" value="TreeGrafter"/>
</dbReference>
<comment type="caution">
    <text evidence="30">The sequence shown here is derived from an EMBL/GenBank/DDBJ whole genome shotgun (WGS) entry which is preliminary data.</text>
</comment>
<sequence length="1001" mass="115343">MTHNHHENLSMMDAVTTKYGRTSFVTVSKTLAIMLVVIFFICLIATGLLVYSFTSTCAGNGTELITNESIKIEDSESARVPLKCEHNHHDSLPVSSTLPPSTTTQPSTTSTASPVLKSEIIDIRLPRSILPESYVVHLVPFIQVNNFTFSGEVTILINVLESCNNITLHSVELNLRNIAVSNIKNQSVTIKNIETVEQKDFLVIILMDPLEKNQQYYINIEYNGVLNNMLEGFYRSSYVENNTTRWLAATQFQATDARKAFPCFDEPSMKARFQINLGRLKNMTSISNMRKLNTTEPVEGLPDYVWDSYEETVKMSTYLVAFVISDFRFIKSGEFSIWARPSALSQAEYSLEIGPKVLKYYEQFFGIKYPLPKIDMVAIPDFSAGAMENWGLITYREPALLYQKGVSSKASQQRIAHVVSHELAHQWFGNLVTPVWWEDIWLNEGFATYVEYLGSYAVNPKWKDLDLFLISDLHQAFTLDALKTSHPISVKVNNPDEVGDIFDRIAYSKGASVIRMMQHFLGEKLFQKGLNIYLKSRAYDNAAQDDLWETFTQQTVGTKVLPNNTTIKEIMDSWTLQTGYPVVTITRNSNGDLSIRQERFLLEAARQSLDKTLWWIPITILDDDDRTQAIWLENKRNITAEKVLKSDCKWFLGNVHQYGYYRVNYDIQNWQALVKRLQGNGHKLIPARNRAQIVDDALKLASAGYLSYDIALNTTLYLKYEKEYVPWKAALTNFEFLYNMFVRSAHFDKFKTYMLAIMTDFYKELTFKEIPNEDPTMVLNRMEIINLMCRLGHKECVLEAVLQFQNWRNSPNPDKENLINPDLRETVYCTAIADGGQEEWNFAWNRYLNTNVGADEEIILSALACSKEIWILSRYLEWSLTENLGIRKHDAVRVFAAVAENPIGQDLVYRFMKTNWKRIISYLGSSSMFFSSIIRTSTEKFTTEEEVNDFKSFFERKRDEFGVAVRTAQQSIEQVESNTRWRQKHFDTITKWLETAIKMNL</sequence>
<keyword evidence="14 23" id="KW-0862">Zinc</keyword>
<dbReference type="Gene3D" id="1.25.50.20">
    <property type="match status" value="1"/>
</dbReference>
<dbReference type="InterPro" id="IPR034016">
    <property type="entry name" value="M1_APN-typ"/>
</dbReference>
<proteinExistence type="inferred from homology"/>
<evidence type="ECO:0000256" key="6">
    <source>
        <dbReference type="ARBA" id="ARBA00015611"/>
    </source>
</evidence>
<feature type="compositionally biased region" description="Low complexity" evidence="25">
    <location>
        <begin position="92"/>
        <end position="113"/>
    </location>
</feature>
<evidence type="ECO:0000256" key="9">
    <source>
        <dbReference type="ARBA" id="ARBA00022670"/>
    </source>
</evidence>
<keyword evidence="7" id="KW-1003">Cell membrane</keyword>
<feature type="active site" description="Proton acceptor" evidence="22">
    <location>
        <position position="422"/>
    </location>
</feature>
<evidence type="ECO:0000256" key="18">
    <source>
        <dbReference type="ARBA" id="ARBA00023136"/>
    </source>
</evidence>
<feature type="domain" description="ERAP1-like C-terminal" evidence="28">
    <location>
        <begin position="650"/>
        <end position="976"/>
    </location>
</feature>
<dbReference type="Proteomes" id="UP000625711">
    <property type="component" value="Unassembled WGS sequence"/>
</dbReference>
<dbReference type="InterPro" id="IPR001930">
    <property type="entry name" value="Peptidase_M1"/>
</dbReference>
<keyword evidence="17" id="KW-0482">Metalloprotease</keyword>
<dbReference type="PANTHER" id="PTHR11533:SF294">
    <property type="entry name" value="THYROTROPIN-RELEASING HORMONE-DEGRADING ECTOENZYME"/>
    <property type="match status" value="1"/>
</dbReference>
<comment type="subcellular location">
    <subcellularLocation>
        <location evidence="3">Cell membrane</location>
        <topology evidence="3">Lipid-anchor</topology>
        <topology evidence="3">GPI-anchor</topology>
    </subcellularLocation>
    <subcellularLocation>
        <location evidence="2">Membrane</location>
        <topology evidence="2">Single-pass type II membrane protein</topology>
    </subcellularLocation>
</comment>
<accession>A0A834IRL1</accession>
<feature type="domain" description="Aminopeptidase N-like N-terminal" evidence="29">
    <location>
        <begin position="131"/>
        <end position="319"/>
    </location>
</feature>
<evidence type="ECO:0000256" key="16">
    <source>
        <dbReference type="ARBA" id="ARBA00022989"/>
    </source>
</evidence>
<evidence type="ECO:0000256" key="2">
    <source>
        <dbReference type="ARBA" id="ARBA00004606"/>
    </source>
</evidence>
<feature type="binding site" evidence="23">
    <location>
        <position position="425"/>
    </location>
    <ligand>
        <name>Zn(2+)</name>
        <dbReference type="ChEBI" id="CHEBI:29105"/>
        <note>catalytic</note>
    </ligand>
</feature>
<dbReference type="PRINTS" id="PR00756">
    <property type="entry name" value="ALADIPTASE"/>
</dbReference>
<evidence type="ECO:0000256" key="4">
    <source>
        <dbReference type="ARBA" id="ARBA00010136"/>
    </source>
</evidence>
<keyword evidence="21" id="KW-0449">Lipoprotein</keyword>
<dbReference type="EC" id="3.4.11.2" evidence="5"/>
<dbReference type="FunFam" id="2.60.40.1910:FF:000008">
    <property type="entry name" value="Aminopeptidase"/>
    <property type="match status" value="1"/>
</dbReference>
<gene>
    <name evidence="30" type="ORF">GWI33_009802</name>
</gene>
<dbReference type="Gene3D" id="2.60.40.1910">
    <property type="match status" value="1"/>
</dbReference>
<keyword evidence="12" id="KW-0732">Signal</keyword>
<evidence type="ECO:0000256" key="15">
    <source>
        <dbReference type="ARBA" id="ARBA00022968"/>
    </source>
</evidence>
<feature type="region of interest" description="Disordered" evidence="25">
    <location>
        <begin position="90"/>
        <end position="113"/>
    </location>
</feature>
<evidence type="ECO:0000256" key="20">
    <source>
        <dbReference type="ARBA" id="ARBA00023180"/>
    </source>
</evidence>
<evidence type="ECO:0000256" key="25">
    <source>
        <dbReference type="SAM" id="MobiDB-lite"/>
    </source>
</evidence>
<feature type="binding site" evidence="23">
    <location>
        <position position="421"/>
    </location>
    <ligand>
        <name>Zn(2+)</name>
        <dbReference type="ChEBI" id="CHEBI:29105"/>
        <note>catalytic</note>
    </ligand>
</feature>
<evidence type="ECO:0000256" key="7">
    <source>
        <dbReference type="ARBA" id="ARBA00022475"/>
    </source>
</evidence>
<evidence type="ECO:0000256" key="22">
    <source>
        <dbReference type="PIRSR" id="PIRSR634016-1"/>
    </source>
</evidence>
<reference evidence="30" key="1">
    <citation type="submission" date="2020-08" db="EMBL/GenBank/DDBJ databases">
        <title>Genome sequencing and assembly of the red palm weevil Rhynchophorus ferrugineus.</title>
        <authorList>
            <person name="Dias G.B."/>
            <person name="Bergman C.M."/>
            <person name="Manee M."/>
        </authorList>
    </citation>
    <scope>NUCLEOTIDE SEQUENCE</scope>
    <source>
        <strain evidence="30">AA-2017</strain>
        <tissue evidence="30">Whole larva</tissue>
    </source>
</reference>
<keyword evidence="11 23" id="KW-0479">Metal-binding</keyword>
<keyword evidence="9" id="KW-0645">Protease</keyword>
<feature type="binding site" evidence="23">
    <location>
        <position position="444"/>
    </location>
    <ligand>
        <name>Zn(2+)</name>
        <dbReference type="ChEBI" id="CHEBI:29105"/>
        <note>catalytic</note>
    </ligand>
</feature>
<dbReference type="InterPro" id="IPR042097">
    <property type="entry name" value="Aminopeptidase_N-like_N_sf"/>
</dbReference>
<evidence type="ECO:0000256" key="1">
    <source>
        <dbReference type="ARBA" id="ARBA00000098"/>
    </source>
</evidence>
<dbReference type="CDD" id="cd09601">
    <property type="entry name" value="M1_APN-Q_like"/>
    <property type="match status" value="1"/>
</dbReference>
<dbReference type="PANTHER" id="PTHR11533">
    <property type="entry name" value="PROTEASE M1 ZINC METALLOPROTEASE"/>
    <property type="match status" value="1"/>
</dbReference>
<keyword evidence="18 26" id="KW-0472">Membrane</keyword>
<evidence type="ECO:0000256" key="19">
    <source>
        <dbReference type="ARBA" id="ARBA00023157"/>
    </source>
</evidence>
<dbReference type="GO" id="GO:0005615">
    <property type="term" value="C:extracellular space"/>
    <property type="evidence" value="ECO:0007669"/>
    <property type="project" value="TreeGrafter"/>
</dbReference>
<evidence type="ECO:0000256" key="23">
    <source>
        <dbReference type="PIRSR" id="PIRSR634016-3"/>
    </source>
</evidence>
<keyword evidence="15" id="KW-0735">Signal-anchor</keyword>
<organism evidence="30 31">
    <name type="scientific">Rhynchophorus ferrugineus</name>
    <name type="common">Red palm weevil</name>
    <name type="synonym">Curculio ferrugineus</name>
    <dbReference type="NCBI Taxonomy" id="354439"/>
    <lineage>
        <taxon>Eukaryota</taxon>
        <taxon>Metazoa</taxon>
        <taxon>Ecdysozoa</taxon>
        <taxon>Arthropoda</taxon>
        <taxon>Hexapoda</taxon>
        <taxon>Insecta</taxon>
        <taxon>Pterygota</taxon>
        <taxon>Neoptera</taxon>
        <taxon>Endopterygota</taxon>
        <taxon>Coleoptera</taxon>
        <taxon>Polyphaga</taxon>
        <taxon>Cucujiformia</taxon>
        <taxon>Curculionidae</taxon>
        <taxon>Dryophthorinae</taxon>
        <taxon>Rhynchophorus</taxon>
    </lineage>
</organism>
<dbReference type="InterPro" id="IPR050344">
    <property type="entry name" value="Peptidase_M1_aminopeptidases"/>
</dbReference>
<keyword evidence="16 26" id="KW-1133">Transmembrane helix</keyword>
<evidence type="ECO:0000256" key="8">
    <source>
        <dbReference type="ARBA" id="ARBA00022622"/>
    </source>
</evidence>
<keyword evidence="13" id="KW-0378">Hydrolase</keyword>
<feature type="site" description="Transition state stabilizer" evidence="24">
    <location>
        <position position="507"/>
    </location>
</feature>
<dbReference type="EMBL" id="JAACXV010000043">
    <property type="protein sequence ID" value="KAF7285827.1"/>
    <property type="molecule type" value="Genomic_DNA"/>
</dbReference>
<keyword evidence="31" id="KW-1185">Reference proteome</keyword>
<dbReference type="GO" id="GO:0006508">
    <property type="term" value="P:proteolysis"/>
    <property type="evidence" value="ECO:0007669"/>
    <property type="project" value="UniProtKB-KW"/>
</dbReference>
<protein>
    <recommendedName>
        <fullName evidence="6">Aminopeptidase N</fullName>
        <ecNumber evidence="5">3.4.11.2</ecNumber>
    </recommendedName>
</protein>
<dbReference type="GO" id="GO:0098552">
    <property type="term" value="C:side of membrane"/>
    <property type="evidence" value="ECO:0007669"/>
    <property type="project" value="UniProtKB-KW"/>
</dbReference>
<comment type="cofactor">
    <cofactor evidence="23">
        <name>Zn(2+)</name>
        <dbReference type="ChEBI" id="CHEBI:29105"/>
    </cofactor>
    <text evidence="23">Binds 1 zinc ion per subunit.</text>
</comment>
<feature type="domain" description="Peptidase M1 membrane alanine aminopeptidase" evidence="27">
    <location>
        <begin position="349"/>
        <end position="574"/>
    </location>
</feature>
<dbReference type="Gene3D" id="2.60.40.1730">
    <property type="entry name" value="tricorn interacting facor f3 domain"/>
    <property type="match status" value="1"/>
</dbReference>
<dbReference type="GO" id="GO:0005886">
    <property type="term" value="C:plasma membrane"/>
    <property type="evidence" value="ECO:0007669"/>
    <property type="project" value="UniProtKB-SubCell"/>
</dbReference>
<evidence type="ECO:0000256" key="10">
    <source>
        <dbReference type="ARBA" id="ARBA00022692"/>
    </source>
</evidence>
<dbReference type="Pfam" id="PF17900">
    <property type="entry name" value="Peptidase_M1_N"/>
    <property type="match status" value="1"/>
</dbReference>
<dbReference type="Gene3D" id="1.10.390.10">
    <property type="entry name" value="Neutral Protease Domain 2"/>
    <property type="match status" value="1"/>
</dbReference>